<accession>A0A381W0L4</accession>
<evidence type="ECO:0000256" key="4">
    <source>
        <dbReference type="ARBA" id="ARBA00025707"/>
    </source>
</evidence>
<evidence type="ECO:0000256" key="2">
    <source>
        <dbReference type="ARBA" id="ARBA00022603"/>
    </source>
</evidence>
<keyword evidence="3" id="KW-0808">Transferase</keyword>
<comment type="pathway">
    <text evidence="4">Phospholipid metabolism.</text>
</comment>
<keyword evidence="2" id="KW-0489">Methyltransferase</keyword>
<evidence type="ECO:0000259" key="5">
    <source>
        <dbReference type="Pfam" id="PF13847"/>
    </source>
</evidence>
<dbReference type="Pfam" id="PF13847">
    <property type="entry name" value="Methyltransf_31"/>
    <property type="match status" value="1"/>
</dbReference>
<dbReference type="GO" id="GO:0032259">
    <property type="term" value="P:methylation"/>
    <property type="evidence" value="ECO:0007669"/>
    <property type="project" value="UniProtKB-KW"/>
</dbReference>
<dbReference type="GO" id="GO:0008168">
    <property type="term" value="F:methyltransferase activity"/>
    <property type="evidence" value="ECO:0007669"/>
    <property type="project" value="UniProtKB-KW"/>
</dbReference>
<dbReference type="PANTHER" id="PTHR44307:SF2">
    <property type="entry name" value="PHOSPHOETHANOLAMINE METHYLTRANSFERASE ISOFORM X1"/>
    <property type="match status" value="1"/>
</dbReference>
<dbReference type="InterPro" id="IPR025714">
    <property type="entry name" value="Methyltranfer_dom"/>
</dbReference>
<evidence type="ECO:0000256" key="3">
    <source>
        <dbReference type="ARBA" id="ARBA00022679"/>
    </source>
</evidence>
<proteinExistence type="predicted"/>
<reference evidence="6" key="1">
    <citation type="submission" date="2018-05" db="EMBL/GenBank/DDBJ databases">
        <authorList>
            <person name="Lanie J.A."/>
            <person name="Ng W.-L."/>
            <person name="Kazmierczak K.M."/>
            <person name="Andrzejewski T.M."/>
            <person name="Davidsen T.M."/>
            <person name="Wayne K.J."/>
            <person name="Tettelin H."/>
            <person name="Glass J.I."/>
            <person name="Rusch D."/>
            <person name="Podicherti R."/>
            <person name="Tsui H.-C.T."/>
            <person name="Winkler M.E."/>
        </authorList>
    </citation>
    <scope>NUCLEOTIDE SEQUENCE</scope>
</reference>
<dbReference type="PANTHER" id="PTHR44307">
    <property type="entry name" value="PHOSPHOETHANOLAMINE METHYLTRANSFERASE"/>
    <property type="match status" value="1"/>
</dbReference>
<feature type="domain" description="Methyltransferase" evidence="5">
    <location>
        <begin position="85"/>
        <end position="213"/>
    </location>
</feature>
<dbReference type="Gene3D" id="3.40.50.150">
    <property type="entry name" value="Vaccinia Virus protein VP39"/>
    <property type="match status" value="1"/>
</dbReference>
<dbReference type="AlphaFoldDB" id="A0A381W0L4"/>
<sequence length="323" mass="37643">MKTLITIDDFFDLYYKIQIKGLNIITDRLGFNTKSRVKNVWNRSTNPPTNWWVIPEIQKRWNVLISGQPNMEYQNYFVNKYLIDKRNLKLLSPGCGNGIKEVEYAKYENFELVDAFDIAPNRIKDAITNSKKNGLDNIAFSINDLLKFDYKNNKYDIVVCDMILHHIKRLDIILEKVKNTLKPGGLLVINEYVGPNRFQFPSEQISHAEKLLKDMPTNFRGRWNSNSVKSKIYKPGILRMILADPSEAINSENILPEITKRFEIIEEKPYGGNMLHLILKDISHNFLNDDDDALKLLTQLFEAEDEFIHSNNSSDFLFGVYRK</sequence>
<gene>
    <name evidence="6" type="ORF">METZ01_LOCUS98755</name>
</gene>
<organism evidence="6">
    <name type="scientific">marine metagenome</name>
    <dbReference type="NCBI Taxonomy" id="408172"/>
    <lineage>
        <taxon>unclassified sequences</taxon>
        <taxon>metagenomes</taxon>
        <taxon>ecological metagenomes</taxon>
    </lineage>
</organism>
<dbReference type="InterPro" id="IPR029063">
    <property type="entry name" value="SAM-dependent_MTases_sf"/>
</dbReference>
<protein>
    <recommendedName>
        <fullName evidence="5">Methyltransferase domain-containing protein</fullName>
    </recommendedName>
</protein>
<dbReference type="CDD" id="cd02440">
    <property type="entry name" value="AdoMet_MTases"/>
    <property type="match status" value="1"/>
</dbReference>
<dbReference type="EMBL" id="UINC01010305">
    <property type="protein sequence ID" value="SVA45901.1"/>
    <property type="molecule type" value="Genomic_DNA"/>
</dbReference>
<evidence type="ECO:0000313" key="6">
    <source>
        <dbReference type="EMBL" id="SVA45901.1"/>
    </source>
</evidence>
<evidence type="ECO:0000256" key="1">
    <source>
        <dbReference type="ARBA" id="ARBA00005189"/>
    </source>
</evidence>
<comment type="pathway">
    <text evidence="1">Lipid metabolism.</text>
</comment>
<dbReference type="SUPFAM" id="SSF53335">
    <property type="entry name" value="S-adenosyl-L-methionine-dependent methyltransferases"/>
    <property type="match status" value="1"/>
</dbReference>
<name>A0A381W0L4_9ZZZZ</name>